<keyword evidence="2" id="KW-1185">Reference proteome</keyword>
<evidence type="ECO:0000313" key="1">
    <source>
        <dbReference type="EMBL" id="WEK53665.1"/>
    </source>
</evidence>
<reference evidence="1" key="1">
    <citation type="submission" date="2023-03" db="EMBL/GenBank/DDBJ databases">
        <title>Andean soil-derived lignocellulolytic bacterial consortium as a source of novel taxa and putative plastic-active enzymes.</title>
        <authorList>
            <person name="Diaz-Garcia L."/>
            <person name="Chuvochina M."/>
            <person name="Feuerriegel G."/>
            <person name="Bunk B."/>
            <person name="Sproer C."/>
            <person name="Streit W.R."/>
            <person name="Rodriguez L.M."/>
            <person name="Overmann J."/>
            <person name="Jimenez D.J."/>
        </authorList>
    </citation>
    <scope>NUCLEOTIDE SEQUENCE</scope>
    <source>
        <strain evidence="1">MAG 2441</strain>
    </source>
</reference>
<gene>
    <name evidence="1" type="ORF">P0Y55_13915</name>
</gene>
<sequence>MSNDSLPPYVGMQPVVGRDELELNPLGNDFREDNRDIRGQREPFVWGQRLVQEQASSHSEEWEDEELYFLPEVLDEP</sequence>
<dbReference type="AlphaFoldDB" id="A0AA95JFE3"/>
<dbReference type="EMBL" id="CP119317">
    <property type="protein sequence ID" value="WEK53665.1"/>
    <property type="molecule type" value="Genomic_DNA"/>
</dbReference>
<accession>A0AA95JFE3</accession>
<evidence type="ECO:0000313" key="2">
    <source>
        <dbReference type="Proteomes" id="UP001178662"/>
    </source>
</evidence>
<organism evidence="1 2">
    <name type="scientific">Candidatus Cohnella colombiensis</name>
    <dbReference type="NCBI Taxonomy" id="3121368"/>
    <lineage>
        <taxon>Bacteria</taxon>
        <taxon>Bacillati</taxon>
        <taxon>Bacillota</taxon>
        <taxon>Bacilli</taxon>
        <taxon>Bacillales</taxon>
        <taxon>Paenibacillaceae</taxon>
        <taxon>Cohnella</taxon>
    </lineage>
</organism>
<dbReference type="Proteomes" id="UP001178662">
    <property type="component" value="Chromosome"/>
</dbReference>
<name>A0AA95JFE3_9BACL</name>
<proteinExistence type="predicted"/>
<protein>
    <submittedName>
        <fullName evidence="1">Uncharacterized protein</fullName>
    </submittedName>
</protein>